<dbReference type="GO" id="GO:0009103">
    <property type="term" value="P:lipopolysaccharide biosynthetic process"/>
    <property type="evidence" value="ECO:0007669"/>
    <property type="project" value="TreeGrafter"/>
</dbReference>
<accession>A0A3B0VKZ3</accession>
<reference evidence="2" key="1">
    <citation type="submission" date="2018-06" db="EMBL/GenBank/DDBJ databases">
        <authorList>
            <person name="Zhirakovskaya E."/>
        </authorList>
    </citation>
    <scope>NUCLEOTIDE SEQUENCE</scope>
</reference>
<dbReference type="PANTHER" id="PTHR46401:SF2">
    <property type="entry name" value="GLYCOSYLTRANSFERASE WBBK-RELATED"/>
    <property type="match status" value="1"/>
</dbReference>
<gene>
    <name evidence="2" type="ORF">MNBD_DELTA04-1359</name>
</gene>
<dbReference type="GO" id="GO:0016757">
    <property type="term" value="F:glycosyltransferase activity"/>
    <property type="evidence" value="ECO:0007669"/>
    <property type="project" value="TreeGrafter"/>
</dbReference>
<dbReference type="Pfam" id="PF13692">
    <property type="entry name" value="Glyco_trans_1_4"/>
    <property type="match status" value="1"/>
</dbReference>
<dbReference type="PANTHER" id="PTHR46401">
    <property type="entry name" value="GLYCOSYLTRANSFERASE WBBK-RELATED"/>
    <property type="match status" value="1"/>
</dbReference>
<keyword evidence="1" id="KW-0808">Transferase</keyword>
<dbReference type="EMBL" id="UOEY01000083">
    <property type="protein sequence ID" value="VAW39702.1"/>
    <property type="molecule type" value="Genomic_DNA"/>
</dbReference>
<dbReference type="Gene3D" id="3.40.50.2000">
    <property type="entry name" value="Glycogen Phosphorylase B"/>
    <property type="match status" value="2"/>
</dbReference>
<proteinExistence type="predicted"/>
<protein>
    <recommendedName>
        <fullName evidence="3">Glycosyl transferase family 1 domain-containing protein</fullName>
    </recommendedName>
</protein>
<evidence type="ECO:0008006" key="3">
    <source>
        <dbReference type="Google" id="ProtNLM"/>
    </source>
</evidence>
<dbReference type="SUPFAM" id="SSF53756">
    <property type="entry name" value="UDP-Glycosyltransferase/glycogen phosphorylase"/>
    <property type="match status" value="1"/>
</dbReference>
<evidence type="ECO:0000256" key="1">
    <source>
        <dbReference type="ARBA" id="ARBA00022679"/>
    </source>
</evidence>
<dbReference type="CDD" id="cd03801">
    <property type="entry name" value="GT4_PimA-like"/>
    <property type="match status" value="1"/>
</dbReference>
<name>A0A3B0VKZ3_9ZZZZ</name>
<evidence type="ECO:0000313" key="2">
    <source>
        <dbReference type="EMBL" id="VAW39702.1"/>
    </source>
</evidence>
<dbReference type="AlphaFoldDB" id="A0A3B0VKZ3"/>
<sequence>MKIAFIYLPGRIARLDDSIRDGCLNRLRSYEKHHPSEFFYGAFELRDQGHDIGIFEVIERPRRSVPKLLAEIIIRKKYLPVKTYVGIIDAVYFLLPELQKYDAVVATTPGIAFSLGIWQTLGRFDRPIVAIQCGILNYSLNRIRVSLTGKLMNRMATQLFGIGELDDIKKIYRVAPAQIEVNCFGVDTDFWQPDQAVADEGYILAVGNDALRDFGTLIQAAEGFDNQVIIITKRSIPDQLPENVKIIRSAWNSQELDDLALRDLYRQALAVAVPLEPSLQPSGQSVTLQAMACGKPVILTETQGLWETTALEHGRNVLLVPPGNPAAWISTVHKLNEDPEWRQGIGAAGRDYVVHNGRIGQFATRMERLCLKMINPEGIEKSEQARA</sequence>
<organism evidence="2">
    <name type="scientific">hydrothermal vent metagenome</name>
    <dbReference type="NCBI Taxonomy" id="652676"/>
    <lineage>
        <taxon>unclassified sequences</taxon>
        <taxon>metagenomes</taxon>
        <taxon>ecological metagenomes</taxon>
    </lineage>
</organism>